<keyword evidence="4" id="KW-0762">Sugar transport</keyword>
<accession>A0ABT6FK30</accession>
<sequence>MTPNPFLGLVYHWLGGLASGSFYVPYRFVRKWSWETYWLTGGVFSWIIAPWALGLGMTNDLPSVISETPAETLLKVYLFGVLWGMGGLTFGLTMRYLGMSLGMAVALGYTAAFGTMVPPIVKGELFTKILPTLSGQVVLFGVLVCLAGIAVAGLAGMSKEHELSEEAKKSSIQEFDFKKGLLVATFSGVMSACFAFGLDASGPIKALTKVHGTPDLWSGLPSLVVILAGGFTTNFLWCAFLHWKNGSAYQYLSPVVRPDASLARDRTEVLETATDAPGEEAALQAHGLDASAAEAASGRVPLFWNYLFSALAGVTWYFQFFFYTMGETKMGEDYKFSSWTLHMASIMIFSTLWGIALKEWNGTSARTKRLVALTLAVLIGSTVIIGYGNSLAPKAAAGVESPAAAPVESRP</sequence>
<keyword evidence="11" id="KW-1185">Reference proteome</keyword>
<comment type="caution">
    <text evidence="10">The sequence shown here is derived from an EMBL/GenBank/DDBJ whole genome shotgun (WGS) entry which is preliminary data.</text>
</comment>
<keyword evidence="5 9" id="KW-0812">Transmembrane</keyword>
<protein>
    <submittedName>
        <fullName evidence="10">L-rhamnose/proton symporter RhaT</fullName>
    </submittedName>
</protein>
<evidence type="ECO:0000256" key="2">
    <source>
        <dbReference type="ARBA" id="ARBA00022475"/>
    </source>
</evidence>
<dbReference type="Proteomes" id="UP001216907">
    <property type="component" value="Unassembled WGS sequence"/>
</dbReference>
<feature type="transmembrane region" description="Helical" evidence="9">
    <location>
        <begin position="303"/>
        <end position="324"/>
    </location>
</feature>
<gene>
    <name evidence="10" type="primary">rhaT</name>
    <name evidence="10" type="ORF">PZE19_29595</name>
</gene>
<evidence type="ECO:0000256" key="7">
    <source>
        <dbReference type="ARBA" id="ARBA00022989"/>
    </source>
</evidence>
<proteinExistence type="predicted"/>
<feature type="transmembrane region" description="Helical" evidence="9">
    <location>
        <begin position="133"/>
        <end position="156"/>
    </location>
</feature>
<feature type="transmembrane region" description="Helical" evidence="9">
    <location>
        <begin position="76"/>
        <end position="94"/>
    </location>
</feature>
<evidence type="ECO:0000256" key="8">
    <source>
        <dbReference type="ARBA" id="ARBA00023136"/>
    </source>
</evidence>
<name>A0ABT6FK30_9BACT</name>
<evidence type="ECO:0000313" key="10">
    <source>
        <dbReference type="EMBL" id="MDG3007938.1"/>
    </source>
</evidence>
<evidence type="ECO:0000256" key="9">
    <source>
        <dbReference type="SAM" id="Phobius"/>
    </source>
</evidence>
<dbReference type="InterPro" id="IPR004673">
    <property type="entry name" value="L-rhamnose-proton_sym_RhaT"/>
</dbReference>
<evidence type="ECO:0000256" key="4">
    <source>
        <dbReference type="ARBA" id="ARBA00022597"/>
    </source>
</evidence>
<feature type="transmembrane region" description="Helical" evidence="9">
    <location>
        <begin position="101"/>
        <end position="121"/>
    </location>
</feature>
<feature type="transmembrane region" description="Helical" evidence="9">
    <location>
        <begin position="177"/>
        <end position="198"/>
    </location>
</feature>
<evidence type="ECO:0000256" key="1">
    <source>
        <dbReference type="ARBA" id="ARBA00022448"/>
    </source>
</evidence>
<feature type="transmembrane region" description="Helical" evidence="9">
    <location>
        <begin position="36"/>
        <end position="56"/>
    </location>
</feature>
<dbReference type="EMBL" id="JARRAG010000002">
    <property type="protein sequence ID" value="MDG3007938.1"/>
    <property type="molecule type" value="Genomic_DNA"/>
</dbReference>
<evidence type="ECO:0000256" key="5">
    <source>
        <dbReference type="ARBA" id="ARBA00022692"/>
    </source>
</evidence>
<dbReference type="RefSeq" id="WP_277864206.1">
    <property type="nucleotide sequence ID" value="NZ_JARRAG010000002.1"/>
</dbReference>
<keyword evidence="1" id="KW-0813">Transport</keyword>
<keyword evidence="8 9" id="KW-0472">Membrane</keyword>
<organism evidence="10 11">
    <name type="scientific">Paludisphaera mucosa</name>
    <dbReference type="NCBI Taxonomy" id="3030827"/>
    <lineage>
        <taxon>Bacteria</taxon>
        <taxon>Pseudomonadati</taxon>
        <taxon>Planctomycetota</taxon>
        <taxon>Planctomycetia</taxon>
        <taxon>Isosphaerales</taxon>
        <taxon>Isosphaeraceae</taxon>
        <taxon>Paludisphaera</taxon>
    </lineage>
</organism>
<feature type="transmembrane region" description="Helical" evidence="9">
    <location>
        <begin position="6"/>
        <end position="24"/>
    </location>
</feature>
<dbReference type="NCBIfam" id="NF010024">
    <property type="entry name" value="PRK13499.1-4"/>
    <property type="match status" value="1"/>
</dbReference>
<evidence type="ECO:0000256" key="3">
    <source>
        <dbReference type="ARBA" id="ARBA00022519"/>
    </source>
</evidence>
<keyword evidence="3" id="KW-0997">Cell inner membrane</keyword>
<keyword evidence="2" id="KW-1003">Cell membrane</keyword>
<keyword evidence="6" id="KW-0769">Symport</keyword>
<feature type="transmembrane region" description="Helical" evidence="9">
    <location>
        <begin position="336"/>
        <end position="357"/>
    </location>
</feature>
<evidence type="ECO:0000313" key="11">
    <source>
        <dbReference type="Proteomes" id="UP001216907"/>
    </source>
</evidence>
<keyword evidence="7 9" id="KW-1133">Transmembrane helix</keyword>
<feature type="transmembrane region" description="Helical" evidence="9">
    <location>
        <begin position="218"/>
        <end position="243"/>
    </location>
</feature>
<feature type="transmembrane region" description="Helical" evidence="9">
    <location>
        <begin position="369"/>
        <end position="388"/>
    </location>
</feature>
<reference evidence="10 11" key="1">
    <citation type="submission" date="2023-03" db="EMBL/GenBank/DDBJ databases">
        <title>Paludisphaera mucosa sp. nov. a novel planctomycete from northern fen.</title>
        <authorList>
            <person name="Ivanova A."/>
        </authorList>
    </citation>
    <scope>NUCLEOTIDE SEQUENCE [LARGE SCALE GENOMIC DNA]</scope>
    <source>
        <strain evidence="10 11">Pla2</strain>
    </source>
</reference>
<dbReference type="Pfam" id="PF06379">
    <property type="entry name" value="RhaT"/>
    <property type="match status" value="2"/>
</dbReference>
<evidence type="ECO:0000256" key="6">
    <source>
        <dbReference type="ARBA" id="ARBA00022847"/>
    </source>
</evidence>